<dbReference type="Pfam" id="PF07690">
    <property type="entry name" value="MFS_1"/>
    <property type="match status" value="1"/>
</dbReference>
<dbReference type="AlphaFoldDB" id="A0A2J6R5E8"/>
<feature type="transmembrane region" description="Helical" evidence="6">
    <location>
        <begin position="92"/>
        <end position="112"/>
    </location>
</feature>
<organism evidence="8 9">
    <name type="scientific">Hyaloscypha variabilis (strain UAMH 11265 / GT02V1 / F)</name>
    <name type="common">Meliniomyces variabilis</name>
    <dbReference type="NCBI Taxonomy" id="1149755"/>
    <lineage>
        <taxon>Eukaryota</taxon>
        <taxon>Fungi</taxon>
        <taxon>Dikarya</taxon>
        <taxon>Ascomycota</taxon>
        <taxon>Pezizomycotina</taxon>
        <taxon>Leotiomycetes</taxon>
        <taxon>Helotiales</taxon>
        <taxon>Hyaloscyphaceae</taxon>
        <taxon>Hyaloscypha</taxon>
        <taxon>Hyaloscypha variabilis</taxon>
    </lineage>
</organism>
<dbReference type="PROSITE" id="PS50850">
    <property type="entry name" value="MFS"/>
    <property type="match status" value="1"/>
</dbReference>
<feature type="transmembrane region" description="Helical" evidence="6">
    <location>
        <begin position="183"/>
        <end position="206"/>
    </location>
</feature>
<feature type="transmembrane region" description="Helical" evidence="6">
    <location>
        <begin position="402"/>
        <end position="423"/>
    </location>
</feature>
<feature type="transmembrane region" description="Helical" evidence="6">
    <location>
        <begin position="212"/>
        <end position="232"/>
    </location>
</feature>
<protein>
    <submittedName>
        <fullName evidence="8">MFS multidrug transporter-like protein</fullName>
    </submittedName>
</protein>
<dbReference type="Gene3D" id="1.20.1250.20">
    <property type="entry name" value="MFS general substrate transporter like domains"/>
    <property type="match status" value="1"/>
</dbReference>
<dbReference type="PANTHER" id="PTHR23502:SF134">
    <property type="entry name" value="MAJOR FACILITATOR SUPERFAMILY (MFS) PROFILE DOMAIN-CONTAINING PROTEIN-RELATED"/>
    <property type="match status" value="1"/>
</dbReference>
<dbReference type="InterPro" id="IPR036259">
    <property type="entry name" value="MFS_trans_sf"/>
</dbReference>
<comment type="subcellular location">
    <subcellularLocation>
        <location evidence="1">Membrane</location>
        <topology evidence="1">Multi-pass membrane protein</topology>
    </subcellularLocation>
</comment>
<feature type="transmembrane region" description="Helical" evidence="6">
    <location>
        <begin position="57"/>
        <end position="80"/>
    </location>
</feature>
<feature type="transmembrane region" description="Helical" evidence="6">
    <location>
        <begin position="312"/>
        <end position="331"/>
    </location>
</feature>
<keyword evidence="4 6" id="KW-1133">Transmembrane helix</keyword>
<feature type="transmembrane region" description="Helical" evidence="6">
    <location>
        <begin position="473"/>
        <end position="491"/>
    </location>
</feature>
<evidence type="ECO:0000259" key="7">
    <source>
        <dbReference type="PROSITE" id="PS50850"/>
    </source>
</evidence>
<dbReference type="OrthoDB" id="6770063at2759"/>
<dbReference type="FunFam" id="1.20.1720.10:FF:000061">
    <property type="entry name" value="Uncharacterized protein"/>
    <property type="match status" value="1"/>
</dbReference>
<feature type="transmembrane region" description="Helical" evidence="6">
    <location>
        <begin position="497"/>
        <end position="519"/>
    </location>
</feature>
<dbReference type="STRING" id="1149755.A0A2J6R5E8"/>
<accession>A0A2J6R5E8</accession>
<dbReference type="InterPro" id="IPR020846">
    <property type="entry name" value="MFS_dom"/>
</dbReference>
<dbReference type="SUPFAM" id="SSF103473">
    <property type="entry name" value="MFS general substrate transporter"/>
    <property type="match status" value="1"/>
</dbReference>
<evidence type="ECO:0000256" key="4">
    <source>
        <dbReference type="ARBA" id="ARBA00022989"/>
    </source>
</evidence>
<keyword evidence="9" id="KW-1185">Reference proteome</keyword>
<feature type="domain" description="Major facilitator superfamily (MFS) profile" evidence="7">
    <location>
        <begin position="58"/>
        <end position="524"/>
    </location>
</feature>
<evidence type="ECO:0000256" key="5">
    <source>
        <dbReference type="ARBA" id="ARBA00023136"/>
    </source>
</evidence>
<evidence type="ECO:0000313" key="9">
    <source>
        <dbReference type="Proteomes" id="UP000235786"/>
    </source>
</evidence>
<evidence type="ECO:0000256" key="1">
    <source>
        <dbReference type="ARBA" id="ARBA00004141"/>
    </source>
</evidence>
<sequence length="534" mass="58913">MEKGRQENVLDGSSPIIYHYLTFETVLPSPTQPSAPPQPDLKKFTSPFDWPESRKNFMVWLSCIATLITAYTAGSYSPAIGQMEAEWNVSEVAALVGITNFCCGFAIAPMVLAPFSEIQGRYPVFVGAGILYLICQICCAVTRSYAGMVVARFWVGCGSSVFSTMVGGVVSDLYHAHDRNTPMALFSGGALFGTGLGPLVSGFIAQNTNWRWVFWIQVITCGILVSAVTLFFKETRGSIILSKKAKCLNKWYEEREEAGYFGFEMPASPASEKTEIQRLRWKVKSDEERESISKMIGISVYRPFHLLVTEPVVFFFSLWVAFAWAVLYLTFGSIPLVFGRSHGFTIQQSGAVFAAMIVGSTLSTVLSIYQDRLLGRYLSSSAKNIENPGRIRRSIDLSSPEGRLYFACIESALLPIGLFWFGWTQFSSIPWIVPAMAITCATMGIYSIYLATFNYLADTYHRYASSALAAQSFCRNILGGVFPLVTVQMFNGLTFQGAASLLGGLAALLTIVPWVLVLYGPKIRARSKFAGEIM</sequence>
<evidence type="ECO:0000313" key="8">
    <source>
        <dbReference type="EMBL" id="PMD33732.1"/>
    </source>
</evidence>
<dbReference type="InterPro" id="IPR011701">
    <property type="entry name" value="MFS"/>
</dbReference>
<dbReference type="GO" id="GO:0022857">
    <property type="term" value="F:transmembrane transporter activity"/>
    <property type="evidence" value="ECO:0007669"/>
    <property type="project" value="InterPro"/>
</dbReference>
<feature type="transmembrane region" description="Helical" evidence="6">
    <location>
        <begin position="351"/>
        <end position="369"/>
    </location>
</feature>
<feature type="transmembrane region" description="Helical" evidence="6">
    <location>
        <begin position="429"/>
        <end position="452"/>
    </location>
</feature>
<dbReference type="GO" id="GO:0005886">
    <property type="term" value="C:plasma membrane"/>
    <property type="evidence" value="ECO:0007669"/>
    <property type="project" value="TreeGrafter"/>
</dbReference>
<dbReference type="FunFam" id="1.20.1250.20:FF:000082">
    <property type="entry name" value="MFS multidrug transporter, putative"/>
    <property type="match status" value="1"/>
</dbReference>
<proteinExistence type="inferred from homology"/>
<keyword evidence="5 6" id="KW-0472">Membrane</keyword>
<keyword evidence="3 6" id="KW-0812">Transmembrane</keyword>
<evidence type="ECO:0000256" key="6">
    <source>
        <dbReference type="SAM" id="Phobius"/>
    </source>
</evidence>
<dbReference type="EMBL" id="KZ613955">
    <property type="protein sequence ID" value="PMD33732.1"/>
    <property type="molecule type" value="Genomic_DNA"/>
</dbReference>
<reference evidence="8 9" key="1">
    <citation type="submission" date="2016-04" db="EMBL/GenBank/DDBJ databases">
        <title>A degradative enzymes factory behind the ericoid mycorrhizal symbiosis.</title>
        <authorList>
            <consortium name="DOE Joint Genome Institute"/>
            <person name="Martino E."/>
            <person name="Morin E."/>
            <person name="Grelet G."/>
            <person name="Kuo A."/>
            <person name="Kohler A."/>
            <person name="Daghino S."/>
            <person name="Barry K."/>
            <person name="Choi C."/>
            <person name="Cichocki N."/>
            <person name="Clum A."/>
            <person name="Copeland A."/>
            <person name="Hainaut M."/>
            <person name="Haridas S."/>
            <person name="Labutti K."/>
            <person name="Lindquist E."/>
            <person name="Lipzen A."/>
            <person name="Khouja H.-R."/>
            <person name="Murat C."/>
            <person name="Ohm R."/>
            <person name="Olson A."/>
            <person name="Spatafora J."/>
            <person name="Veneault-Fourrey C."/>
            <person name="Henrissat B."/>
            <person name="Grigoriev I."/>
            <person name="Martin F."/>
            <person name="Perotto S."/>
        </authorList>
    </citation>
    <scope>NUCLEOTIDE SEQUENCE [LARGE SCALE GENOMIC DNA]</scope>
    <source>
        <strain evidence="8 9">F</strain>
    </source>
</reference>
<gene>
    <name evidence="8" type="ORF">L207DRAFT_438454</name>
</gene>
<evidence type="ECO:0000256" key="3">
    <source>
        <dbReference type="ARBA" id="ARBA00022692"/>
    </source>
</evidence>
<feature type="transmembrane region" description="Helical" evidence="6">
    <location>
        <begin position="151"/>
        <end position="171"/>
    </location>
</feature>
<name>A0A2J6R5E8_HYAVF</name>
<dbReference type="Proteomes" id="UP000235786">
    <property type="component" value="Unassembled WGS sequence"/>
</dbReference>
<comment type="similarity">
    <text evidence="2">Belongs to the major facilitator superfamily.</text>
</comment>
<dbReference type="PANTHER" id="PTHR23502">
    <property type="entry name" value="MAJOR FACILITATOR SUPERFAMILY"/>
    <property type="match status" value="1"/>
</dbReference>
<feature type="transmembrane region" description="Helical" evidence="6">
    <location>
        <begin position="124"/>
        <end position="145"/>
    </location>
</feature>
<evidence type="ECO:0000256" key="2">
    <source>
        <dbReference type="ARBA" id="ARBA00008335"/>
    </source>
</evidence>